<reference evidence="4" key="1">
    <citation type="submission" date="2016-10" db="EMBL/GenBank/DDBJ databases">
        <authorList>
            <person name="Varghese N."/>
            <person name="Submissions S."/>
        </authorList>
    </citation>
    <scope>NUCLEOTIDE SEQUENCE [LARGE SCALE GENOMIC DNA]</scope>
    <source>
        <strain evidence="4">DSM 45004</strain>
    </source>
</reference>
<accession>A0A1I1W679</accession>
<comment type="function">
    <text evidence="2">Antitoxin component of a type II toxin-antitoxin (TA) system.</text>
</comment>
<evidence type="ECO:0000313" key="3">
    <source>
        <dbReference type="EMBL" id="SFD90647.1"/>
    </source>
</evidence>
<dbReference type="RefSeq" id="WP_092925781.1">
    <property type="nucleotide sequence ID" value="NZ_FOMZ01000005.1"/>
</dbReference>
<dbReference type="Gene3D" id="3.40.1620.10">
    <property type="entry name" value="YefM-like domain"/>
    <property type="match status" value="1"/>
</dbReference>
<dbReference type="SUPFAM" id="SSF143120">
    <property type="entry name" value="YefM-like"/>
    <property type="match status" value="1"/>
</dbReference>
<protein>
    <recommendedName>
        <fullName evidence="2">Antitoxin</fullName>
    </recommendedName>
</protein>
<evidence type="ECO:0000256" key="1">
    <source>
        <dbReference type="ARBA" id="ARBA00009981"/>
    </source>
</evidence>
<evidence type="ECO:0000256" key="2">
    <source>
        <dbReference type="RuleBase" id="RU362080"/>
    </source>
</evidence>
<organism evidence="3 4">
    <name type="scientific">Actinopolyspora alba</name>
    <dbReference type="NCBI Taxonomy" id="673379"/>
    <lineage>
        <taxon>Bacteria</taxon>
        <taxon>Bacillati</taxon>
        <taxon>Actinomycetota</taxon>
        <taxon>Actinomycetes</taxon>
        <taxon>Actinopolysporales</taxon>
        <taxon>Actinopolysporaceae</taxon>
        <taxon>Actinopolyspora</taxon>
        <taxon>Actinopolyspora alba group</taxon>
    </lineage>
</organism>
<dbReference type="NCBIfam" id="TIGR01552">
    <property type="entry name" value="phd_fam"/>
    <property type="match status" value="1"/>
</dbReference>
<comment type="similarity">
    <text evidence="1 2">Belongs to the phD/YefM antitoxin family.</text>
</comment>
<dbReference type="AlphaFoldDB" id="A0A1I1W679"/>
<dbReference type="Proteomes" id="UP000198716">
    <property type="component" value="Unassembled WGS sequence"/>
</dbReference>
<dbReference type="Pfam" id="PF02604">
    <property type="entry name" value="PhdYeFM_antitox"/>
    <property type="match status" value="1"/>
</dbReference>
<sequence>MSDSILINEDGVAEVSVSDARKHLPAILDAVEEHDAFVYLTRSGRRVAAVMPPDIADNYEAIEDAYWSQRAEQAHAEVRSNTDTTMSWEQALVDLEGKAEA</sequence>
<dbReference type="EMBL" id="FOMZ01000005">
    <property type="protein sequence ID" value="SFD90647.1"/>
    <property type="molecule type" value="Genomic_DNA"/>
</dbReference>
<dbReference type="InterPro" id="IPR006442">
    <property type="entry name" value="Antitoxin_Phd/YefM"/>
</dbReference>
<gene>
    <name evidence="3" type="ORF">SAMN04487819_10518</name>
</gene>
<proteinExistence type="inferred from homology"/>
<name>A0A1I1W679_9ACTN</name>
<dbReference type="InterPro" id="IPR036165">
    <property type="entry name" value="YefM-like_sf"/>
</dbReference>
<evidence type="ECO:0000313" key="4">
    <source>
        <dbReference type="Proteomes" id="UP000198716"/>
    </source>
</evidence>
<keyword evidence="4" id="KW-1185">Reference proteome</keyword>